<protein>
    <submittedName>
        <fullName evidence="1">Uncharacterized protein</fullName>
    </submittedName>
</protein>
<sequence length="52" mass="5861">GRLLNRGRQVVDMLGLGWCFGVNKTGEPKHPLYQPRNAQLTEYLLDYSQGGL</sequence>
<proteinExistence type="predicted"/>
<gene>
    <name evidence="1" type="ORF">S03H2_30693</name>
</gene>
<comment type="caution">
    <text evidence="1">The sequence shown here is derived from an EMBL/GenBank/DDBJ whole genome shotgun (WGS) entry which is preliminary data.</text>
</comment>
<name>X1IKL7_9ZZZZ</name>
<evidence type="ECO:0000313" key="1">
    <source>
        <dbReference type="EMBL" id="GAH58093.1"/>
    </source>
</evidence>
<reference evidence="1" key="1">
    <citation type="journal article" date="2014" name="Front. Microbiol.">
        <title>High frequency of phylogenetically diverse reductive dehalogenase-homologous genes in deep subseafloor sedimentary metagenomes.</title>
        <authorList>
            <person name="Kawai M."/>
            <person name="Futagami T."/>
            <person name="Toyoda A."/>
            <person name="Takaki Y."/>
            <person name="Nishi S."/>
            <person name="Hori S."/>
            <person name="Arai W."/>
            <person name="Tsubouchi T."/>
            <person name="Morono Y."/>
            <person name="Uchiyama I."/>
            <person name="Ito T."/>
            <person name="Fujiyama A."/>
            <person name="Inagaki F."/>
            <person name="Takami H."/>
        </authorList>
    </citation>
    <scope>NUCLEOTIDE SEQUENCE</scope>
    <source>
        <strain evidence="1">Expedition CK06-06</strain>
    </source>
</reference>
<organism evidence="1">
    <name type="scientific">marine sediment metagenome</name>
    <dbReference type="NCBI Taxonomy" id="412755"/>
    <lineage>
        <taxon>unclassified sequences</taxon>
        <taxon>metagenomes</taxon>
        <taxon>ecological metagenomes</taxon>
    </lineage>
</organism>
<feature type="non-terminal residue" evidence="1">
    <location>
        <position position="1"/>
    </location>
</feature>
<accession>X1IKL7</accession>
<dbReference type="AlphaFoldDB" id="X1IKL7"/>
<dbReference type="EMBL" id="BARU01018574">
    <property type="protein sequence ID" value="GAH58093.1"/>
    <property type="molecule type" value="Genomic_DNA"/>
</dbReference>